<dbReference type="EMBL" id="OV651822">
    <property type="protein sequence ID" value="CAH1100828.1"/>
    <property type="molecule type" value="Genomic_DNA"/>
</dbReference>
<feature type="region of interest" description="Disordered" evidence="1">
    <location>
        <begin position="148"/>
        <end position="210"/>
    </location>
</feature>
<evidence type="ECO:0000313" key="3">
    <source>
        <dbReference type="Proteomes" id="UP001153636"/>
    </source>
</evidence>
<organism evidence="2 3">
    <name type="scientific">Psylliodes chrysocephalus</name>
    <dbReference type="NCBI Taxonomy" id="3402493"/>
    <lineage>
        <taxon>Eukaryota</taxon>
        <taxon>Metazoa</taxon>
        <taxon>Ecdysozoa</taxon>
        <taxon>Arthropoda</taxon>
        <taxon>Hexapoda</taxon>
        <taxon>Insecta</taxon>
        <taxon>Pterygota</taxon>
        <taxon>Neoptera</taxon>
        <taxon>Endopterygota</taxon>
        <taxon>Coleoptera</taxon>
        <taxon>Polyphaga</taxon>
        <taxon>Cucujiformia</taxon>
        <taxon>Chrysomeloidea</taxon>
        <taxon>Chrysomelidae</taxon>
        <taxon>Galerucinae</taxon>
        <taxon>Alticini</taxon>
        <taxon>Psylliodes</taxon>
    </lineage>
</organism>
<protein>
    <submittedName>
        <fullName evidence="2">Uncharacterized protein</fullName>
    </submittedName>
</protein>
<proteinExistence type="predicted"/>
<dbReference type="OrthoDB" id="6769082at2759"/>
<evidence type="ECO:0000313" key="2">
    <source>
        <dbReference type="EMBL" id="CAH1100828.1"/>
    </source>
</evidence>
<accession>A0A9P0CIR2</accession>
<sequence>MKNISNETINFDKYYFELVTRSKRIIISNVCPSIPNKLIESAIWDLNLQLAGIPDKEYNHILSFRRQAYITPTVENIDIQTSVIIPYEGNNYRIFISTDIMQYFICKQSNHIASNCPNSTSVDPEESKITAHTDTPMESEITAHANISAEQNTSSPTDFSSSSETLQNLNDSHRTDQKRIHPSSSDQNSPPETPEIDLLSPPDPHPMLLP</sequence>
<evidence type="ECO:0000256" key="1">
    <source>
        <dbReference type="SAM" id="MobiDB-lite"/>
    </source>
</evidence>
<name>A0A9P0CIR2_9CUCU</name>
<feature type="compositionally biased region" description="Pro residues" evidence="1">
    <location>
        <begin position="201"/>
        <end position="210"/>
    </location>
</feature>
<gene>
    <name evidence="2" type="ORF">PSYICH_LOCUS1931</name>
</gene>
<reference evidence="2" key="1">
    <citation type="submission" date="2022-01" db="EMBL/GenBank/DDBJ databases">
        <authorList>
            <person name="King R."/>
        </authorList>
    </citation>
    <scope>NUCLEOTIDE SEQUENCE</scope>
</reference>
<feature type="region of interest" description="Disordered" evidence="1">
    <location>
        <begin position="115"/>
        <end position="135"/>
    </location>
</feature>
<dbReference type="AlphaFoldDB" id="A0A9P0CIR2"/>
<keyword evidence="3" id="KW-1185">Reference proteome</keyword>
<dbReference type="Proteomes" id="UP001153636">
    <property type="component" value="Chromosome 10"/>
</dbReference>
<feature type="compositionally biased region" description="Low complexity" evidence="1">
    <location>
        <begin position="153"/>
        <end position="165"/>
    </location>
</feature>